<protein>
    <submittedName>
        <fullName evidence="2">Uncharacterized protein</fullName>
    </submittedName>
</protein>
<dbReference type="AlphaFoldDB" id="A0A1X7QYQ0"/>
<dbReference type="Proteomes" id="UP000196158">
    <property type="component" value="Unassembled WGS sequence"/>
</dbReference>
<dbReference type="EMBL" id="FXLY01000002">
    <property type="protein sequence ID" value="SMN18528.1"/>
    <property type="molecule type" value="Genomic_DNA"/>
</dbReference>
<proteinExistence type="predicted"/>
<organism evidence="2 3">
    <name type="scientific">Maudiozyma saulgeensis</name>
    <dbReference type="NCBI Taxonomy" id="1789683"/>
    <lineage>
        <taxon>Eukaryota</taxon>
        <taxon>Fungi</taxon>
        <taxon>Dikarya</taxon>
        <taxon>Ascomycota</taxon>
        <taxon>Saccharomycotina</taxon>
        <taxon>Saccharomycetes</taxon>
        <taxon>Saccharomycetales</taxon>
        <taxon>Saccharomycetaceae</taxon>
        <taxon>Maudiozyma</taxon>
    </lineage>
</organism>
<accession>A0A1X7QYQ0</accession>
<evidence type="ECO:0000256" key="1">
    <source>
        <dbReference type="SAM" id="Phobius"/>
    </source>
</evidence>
<keyword evidence="1" id="KW-0812">Transmembrane</keyword>
<keyword evidence="3" id="KW-1185">Reference proteome</keyword>
<keyword evidence="1" id="KW-0472">Membrane</keyword>
<feature type="transmembrane region" description="Helical" evidence="1">
    <location>
        <begin position="43"/>
        <end position="62"/>
    </location>
</feature>
<reference evidence="2 3" key="1">
    <citation type="submission" date="2017-04" db="EMBL/GenBank/DDBJ databases">
        <authorList>
            <person name="Afonso C.L."/>
            <person name="Miller P.J."/>
            <person name="Scott M.A."/>
            <person name="Spackman E."/>
            <person name="Goraichik I."/>
            <person name="Dimitrov K.M."/>
            <person name="Suarez D.L."/>
            <person name="Swayne D.E."/>
        </authorList>
    </citation>
    <scope>NUCLEOTIDE SEQUENCE [LARGE SCALE GENOMIC DNA]</scope>
</reference>
<name>A0A1X7QYQ0_9SACH</name>
<keyword evidence="1" id="KW-1133">Transmembrane helix</keyword>
<evidence type="ECO:0000313" key="2">
    <source>
        <dbReference type="EMBL" id="SMN18528.1"/>
    </source>
</evidence>
<gene>
    <name evidence="2" type="ORF">KASA_0Q10230G</name>
</gene>
<sequence>MSVIINGAEDRVFGEGPFKAYPMVGTGVYSRFKQLRTHISPKLVVVGCLTAVSSFIVFLLGVHIVIQYRTIRLDMRFDMFKKLVYIALSIFAIIQVIRLIAWIFDNWSRPALRRTSNTGSRRSHGYSRLATQ</sequence>
<dbReference type="OrthoDB" id="4064992at2759"/>
<evidence type="ECO:0000313" key="3">
    <source>
        <dbReference type="Proteomes" id="UP000196158"/>
    </source>
</evidence>
<feature type="transmembrane region" description="Helical" evidence="1">
    <location>
        <begin position="83"/>
        <end position="104"/>
    </location>
</feature>